<dbReference type="GeneID" id="31016045"/>
<name>A0A1J9QUL9_9PEZI</name>
<reference evidence="2 3" key="1">
    <citation type="submission" date="2016-10" db="EMBL/GenBank/DDBJ databases">
        <title>Proteomics and genomics reveal pathogen-plant mechanisms compatible with a hemibiotrophic lifestyle of Diplodia corticola.</title>
        <authorList>
            <person name="Fernandes I."/>
            <person name="De Jonge R."/>
            <person name="Van De Peer Y."/>
            <person name="Devreese B."/>
            <person name="Alves A."/>
            <person name="Esteves A.C."/>
        </authorList>
    </citation>
    <scope>NUCLEOTIDE SEQUENCE [LARGE SCALE GENOMIC DNA]</scope>
    <source>
        <strain evidence="2 3">CBS 112549</strain>
    </source>
</reference>
<dbReference type="RefSeq" id="XP_020128396.1">
    <property type="nucleotide sequence ID" value="XM_020275784.1"/>
</dbReference>
<dbReference type="EMBL" id="MNUE01000041">
    <property type="protein sequence ID" value="OJD32136.1"/>
    <property type="molecule type" value="Genomic_DNA"/>
</dbReference>
<dbReference type="AlphaFoldDB" id="A0A1J9QUL9"/>
<evidence type="ECO:0000256" key="1">
    <source>
        <dbReference type="SAM" id="MobiDB-lite"/>
    </source>
</evidence>
<proteinExistence type="predicted"/>
<feature type="compositionally biased region" description="Basic and acidic residues" evidence="1">
    <location>
        <begin position="52"/>
        <end position="62"/>
    </location>
</feature>
<evidence type="ECO:0000313" key="3">
    <source>
        <dbReference type="Proteomes" id="UP000183809"/>
    </source>
</evidence>
<organism evidence="2 3">
    <name type="scientific">Diplodia corticola</name>
    <dbReference type="NCBI Taxonomy" id="236234"/>
    <lineage>
        <taxon>Eukaryota</taxon>
        <taxon>Fungi</taxon>
        <taxon>Dikarya</taxon>
        <taxon>Ascomycota</taxon>
        <taxon>Pezizomycotina</taxon>
        <taxon>Dothideomycetes</taxon>
        <taxon>Dothideomycetes incertae sedis</taxon>
        <taxon>Botryosphaeriales</taxon>
        <taxon>Botryosphaeriaceae</taxon>
        <taxon>Diplodia</taxon>
    </lineage>
</organism>
<evidence type="ECO:0000313" key="2">
    <source>
        <dbReference type="EMBL" id="OJD32136.1"/>
    </source>
</evidence>
<sequence>MALTPSSRGGANDAFAAVAGQQSTNRAALLFYEFDSSAHVFEAIKNNATLREETSWQEHDPSVVRTPVVESPGTGEVQPGINPKPSATWEWDDKEKLWYMMWAFAGDTWCVYQNGCKYKLDKANVWKSE</sequence>
<accession>A0A1J9QUL9</accession>
<gene>
    <name evidence="2" type="ORF">BKCO1_4100024</name>
</gene>
<keyword evidence="3" id="KW-1185">Reference proteome</keyword>
<protein>
    <submittedName>
        <fullName evidence="2">Uncharacterized protein</fullName>
    </submittedName>
</protein>
<feature type="region of interest" description="Disordered" evidence="1">
    <location>
        <begin position="52"/>
        <end position="86"/>
    </location>
</feature>
<comment type="caution">
    <text evidence="2">The sequence shown here is derived from an EMBL/GenBank/DDBJ whole genome shotgun (WGS) entry which is preliminary data.</text>
</comment>
<dbReference type="Proteomes" id="UP000183809">
    <property type="component" value="Unassembled WGS sequence"/>
</dbReference>